<name>A0A8X6WEZ0_TRICX</name>
<keyword evidence="2" id="KW-1185">Reference proteome</keyword>
<organism evidence="1 2">
    <name type="scientific">Trichonephila clavipes</name>
    <name type="common">Golden silk orbweaver</name>
    <name type="synonym">Nephila clavipes</name>
    <dbReference type="NCBI Taxonomy" id="2585209"/>
    <lineage>
        <taxon>Eukaryota</taxon>
        <taxon>Metazoa</taxon>
        <taxon>Ecdysozoa</taxon>
        <taxon>Arthropoda</taxon>
        <taxon>Chelicerata</taxon>
        <taxon>Arachnida</taxon>
        <taxon>Araneae</taxon>
        <taxon>Araneomorphae</taxon>
        <taxon>Entelegynae</taxon>
        <taxon>Araneoidea</taxon>
        <taxon>Nephilidae</taxon>
        <taxon>Trichonephila</taxon>
    </lineage>
</organism>
<accession>A0A8X6WEZ0</accession>
<proteinExistence type="predicted"/>
<dbReference type="Proteomes" id="UP000887159">
    <property type="component" value="Unassembled WGS sequence"/>
</dbReference>
<sequence length="108" mass="12083">MSSAVSPHCRIHGENSLKRRNYSKNGTSSNCDRSTNSVVEALGWRNVTMYYWSDSTTVLAGILREENWSIFVGNKVQEIKKLGNPTPVDMNPADLTSRGCKAKRIVYS</sequence>
<reference evidence="1" key="1">
    <citation type="submission" date="2020-08" db="EMBL/GenBank/DDBJ databases">
        <title>Multicomponent nature underlies the extraordinary mechanical properties of spider dragline silk.</title>
        <authorList>
            <person name="Kono N."/>
            <person name="Nakamura H."/>
            <person name="Mori M."/>
            <person name="Yoshida Y."/>
            <person name="Ohtoshi R."/>
            <person name="Malay A.D."/>
            <person name="Moran D.A.P."/>
            <person name="Tomita M."/>
            <person name="Numata K."/>
            <person name="Arakawa K."/>
        </authorList>
    </citation>
    <scope>NUCLEOTIDE SEQUENCE</scope>
</reference>
<gene>
    <name evidence="1" type="primary">AVEN_109256_1</name>
    <name evidence="1" type="ORF">TNCV_4594001</name>
</gene>
<evidence type="ECO:0000313" key="1">
    <source>
        <dbReference type="EMBL" id="GFY33688.1"/>
    </source>
</evidence>
<comment type="caution">
    <text evidence="1">The sequence shown here is derived from an EMBL/GenBank/DDBJ whole genome shotgun (WGS) entry which is preliminary data.</text>
</comment>
<dbReference type="EMBL" id="BMAU01021418">
    <property type="protein sequence ID" value="GFY33688.1"/>
    <property type="molecule type" value="Genomic_DNA"/>
</dbReference>
<evidence type="ECO:0000313" key="2">
    <source>
        <dbReference type="Proteomes" id="UP000887159"/>
    </source>
</evidence>
<protein>
    <submittedName>
        <fullName evidence="1">Integrase catalytic domain-containing protein</fullName>
    </submittedName>
</protein>
<dbReference type="AlphaFoldDB" id="A0A8X6WEZ0"/>